<dbReference type="OrthoDB" id="9806213at2"/>
<dbReference type="AlphaFoldDB" id="A0A229SB31"/>
<sequence>MSKFHVDQIETHIKTLYKAKLWKPGIDDVANLSRLLAYHAVQLLLGTGEDAERLIEITDGGHDEGIDAVGVDPAAKMVVFVQSKWRQDGKGSMQLGDVLKFLQGVKSILGMKGDEKPAHASEKTRAAVGALLTTPGAKIRLVTVTTASEPLADAVTAPIVELLGQLDDLEDTEPLAGHDHLAQANLFRAITDRQRTSINLNVQILDWGKAADPHRIFYGRVSAADIATWFTDHGADLFADNIRVVIPRSDINDGILKTVKGAPQLFMYYNNGITVLAETIAIAPGGTLNRDVGYFTLTGASIVNGAQTVSTLGSVKGTDAEQNLGQVSVMVRCIEVPKEQDDLAQQITRFANTQNEVSSQDFAFLDKEQHRLVRELEVIGYEYILRSAEVPRSKDPRRVIELRQAAVALACAAPNIGHAVLAKREVSRLFTDQSVYRALFNPSTDPIRLSRAVAIVSGVDGALDIVGNQTGGVYSGIAVHGRRVIAHLIMRALGDVLLADPQADFMKIERDVPAKASEHAAAIAKVFPSNAYPGNVFKNQSRVVALVAEAGLADKARR</sequence>
<evidence type="ECO:0000313" key="2">
    <source>
        <dbReference type="EMBL" id="OXM56070.1"/>
    </source>
</evidence>
<dbReference type="RefSeq" id="WP_093934402.1">
    <property type="nucleotide sequence ID" value="NZ_NMQT01000051.1"/>
</dbReference>
<comment type="caution">
    <text evidence="2">The sequence shown here is derived from an EMBL/GenBank/DDBJ whole genome shotgun (WGS) entry which is preliminary data.</text>
</comment>
<name>A0A229SB31_9PSEU</name>
<dbReference type="Pfam" id="PF10592">
    <property type="entry name" value="AIPR"/>
    <property type="match status" value="1"/>
</dbReference>
<accession>A0A229SB31</accession>
<feature type="domain" description="Abortive phage infection protein C-terminal" evidence="1">
    <location>
        <begin position="238"/>
        <end position="377"/>
    </location>
</feature>
<protein>
    <recommendedName>
        <fullName evidence="1">Abortive phage infection protein C-terminal domain-containing protein</fullName>
    </recommendedName>
</protein>
<keyword evidence="3" id="KW-1185">Reference proteome</keyword>
<reference evidence="2 3" key="1">
    <citation type="submission" date="2017-07" db="EMBL/GenBank/DDBJ databases">
        <title>Amycolatopsis thailandensis Genome sequencing and assembly.</title>
        <authorList>
            <person name="Kaur N."/>
            <person name="Mayilraj S."/>
        </authorList>
    </citation>
    <scope>NUCLEOTIDE SEQUENCE [LARGE SCALE GENOMIC DNA]</scope>
    <source>
        <strain evidence="2 3">JCM 16380</strain>
    </source>
</reference>
<evidence type="ECO:0000313" key="3">
    <source>
        <dbReference type="Proteomes" id="UP000215223"/>
    </source>
</evidence>
<gene>
    <name evidence="2" type="ORF">CFP71_14640</name>
</gene>
<organism evidence="2 3">
    <name type="scientific">Amycolatopsis thailandensis</name>
    <dbReference type="NCBI Taxonomy" id="589330"/>
    <lineage>
        <taxon>Bacteria</taxon>
        <taxon>Bacillati</taxon>
        <taxon>Actinomycetota</taxon>
        <taxon>Actinomycetes</taxon>
        <taxon>Pseudonocardiales</taxon>
        <taxon>Pseudonocardiaceae</taxon>
        <taxon>Amycolatopsis</taxon>
    </lineage>
</organism>
<proteinExistence type="predicted"/>
<dbReference type="Proteomes" id="UP000215223">
    <property type="component" value="Unassembled WGS sequence"/>
</dbReference>
<dbReference type="EMBL" id="NMQT01000051">
    <property type="protein sequence ID" value="OXM56070.1"/>
    <property type="molecule type" value="Genomic_DNA"/>
</dbReference>
<evidence type="ECO:0000259" key="1">
    <source>
        <dbReference type="Pfam" id="PF10592"/>
    </source>
</evidence>
<dbReference type="InterPro" id="IPR018891">
    <property type="entry name" value="AIPR_C"/>
</dbReference>